<dbReference type="InterPro" id="IPR035986">
    <property type="entry name" value="PKD_dom_sf"/>
</dbReference>
<dbReference type="eggNOG" id="COG3291">
    <property type="taxonomic scope" value="Bacteria"/>
</dbReference>
<dbReference type="Proteomes" id="UP000001635">
    <property type="component" value="Chromosome"/>
</dbReference>
<dbReference type="PROSITE" id="PS50093">
    <property type="entry name" value="PKD"/>
    <property type="match status" value="1"/>
</dbReference>
<proteinExistence type="predicted"/>
<dbReference type="AlphaFoldDB" id="G0IVM2"/>
<dbReference type="KEGG" id="cmr:Cycma_0439"/>
<reference evidence="3" key="1">
    <citation type="submission" date="2011-07" db="EMBL/GenBank/DDBJ databases">
        <title>The complete genome of Cyclobacterium marinum DSM 745.</title>
        <authorList>
            <person name="Lucas S."/>
            <person name="Han J."/>
            <person name="Lapidus A."/>
            <person name="Bruce D."/>
            <person name="Goodwin L."/>
            <person name="Pitluck S."/>
            <person name="Peters L."/>
            <person name="Kyrpides N."/>
            <person name="Mavromatis K."/>
            <person name="Ivanova N."/>
            <person name="Ovchinnikova G."/>
            <person name="Chertkov O."/>
            <person name="Detter J.C."/>
            <person name="Tapia R."/>
            <person name="Han C."/>
            <person name="Land M."/>
            <person name="Hauser L."/>
            <person name="Markowitz V."/>
            <person name="Cheng J.-F."/>
            <person name="Hugenholtz P."/>
            <person name="Woyke T."/>
            <person name="Wu D."/>
            <person name="Tindall B."/>
            <person name="Schuetze A."/>
            <person name="Brambilla E."/>
            <person name="Klenk H.-P."/>
            <person name="Eisen J.A."/>
        </authorList>
    </citation>
    <scope>NUCLEOTIDE SEQUENCE [LARGE SCALE GENOMIC DNA]</scope>
    <source>
        <strain evidence="3">ATCC 25205 / DSM 745 / LMG 13164 / NCIMB 1802</strain>
    </source>
</reference>
<dbReference type="CDD" id="cd00146">
    <property type="entry name" value="PKD"/>
    <property type="match status" value="1"/>
</dbReference>
<dbReference type="SUPFAM" id="SSF49299">
    <property type="entry name" value="PKD domain"/>
    <property type="match status" value="1"/>
</dbReference>
<dbReference type="SMART" id="SM00089">
    <property type="entry name" value="PKD"/>
    <property type="match status" value="1"/>
</dbReference>
<dbReference type="OrthoDB" id="599464at2"/>
<dbReference type="InterPro" id="IPR000601">
    <property type="entry name" value="PKD_dom"/>
</dbReference>
<evidence type="ECO:0000259" key="1">
    <source>
        <dbReference type="PROSITE" id="PS50093"/>
    </source>
</evidence>
<dbReference type="Gene3D" id="2.60.40.10">
    <property type="entry name" value="Immunoglobulins"/>
    <property type="match status" value="1"/>
</dbReference>
<sequence>MNRQFLIGIVTLFFSLNESSFSQVSVDFRHRTSLESPLRSIYSINGDFSMIGNTNLTLQNYGDNLMNDGMMVFVDVDSDPSTFNSSSAFLEFSKENGANSSCTKVLFAGLYWSGRGPSDIIFNNSNNGVNRQFDKRKLKIKGPGQQNYIELEALDNEIRYPESLNDELGLFVGFKEVTTLVRDWGEGEYTVADIGLLEGTNYHYGGWGMVIVYENPLMKKRDVSVFDGYAFVRGQGSNSFDIPVSGFSAADVGEVKVKLGVMAGEGDVGASGDYLAIETGINTNNFERLSHGGNDNNNFFNSSIYTGVNSRNPYLKNNTGMDISVFELDNQGNRLIQNNQTSTKFQYGSDWDVYVIYNITMAIDANDVKAETMHEFLTKNGEPVENEIPEVNPGDTLEILTTIKNKGDIAIDKTRIEIPLPQWVGFLNAEPNLIFNEKSNGNYYLVDDENQEKYIGWEIGELPVPEDSEDVLGTFKYSLVITEVCDELVLICNNELSIDGLLYGENSLTQTSLDPIPFIQGYSQSTECMNLPIGEPLVFMLELDEFLNDNCGINFENLEIQVCVPPDNNLMVSEFSNSFPAGSLFYLNPPIDPDEPFYIESQYVPMPTNKLTLYTKFTPEAECYREFKVVSSEIVIEPVVINTNSCEEAGENEIGVLVSGGVQPYSYVWDDFSNATSPTLKAIEAGEYRVTVTDSLGCSVQGVVSLPEPSPFSFEILELESNLELDCDEEGLGSIVIDVEGENSPFVVDIVEEYEDDFPYTGQILLTEGGRHQITNLPGGTFSLYLKDSKECVISKMVEIEEVVQLDRQVSFSYYSDSYISNQVLYQNTEIQFISEVDLSEGLTYYWDFGNGQESNQRNPLFQYNEKGQYLIKLIVRDEFGCEISFEELIEINESFLRVPTAFSPSGDNINDYFFPVFSRVSNIQFWVFNRWGELFFFTDDPSSKGWDGNHNGQKVPNGRYAYKLIYTDMNGIEKQEKGGFSLIR</sequence>
<name>G0IVM2_CYCMS</name>
<dbReference type="NCBIfam" id="TIGR04131">
    <property type="entry name" value="Bac_Flav_CTERM"/>
    <property type="match status" value="1"/>
</dbReference>
<protein>
    <submittedName>
        <fullName evidence="2">PKD domain containing protein</fullName>
    </submittedName>
</protein>
<dbReference type="STRING" id="880070.Cycma_0439"/>
<dbReference type="Gene3D" id="2.60.40.740">
    <property type="match status" value="1"/>
</dbReference>
<keyword evidence="3" id="KW-1185">Reference proteome</keyword>
<organism evidence="2 3">
    <name type="scientific">Cyclobacterium marinum (strain ATCC 25205 / DSM 745 / LMG 13164 / NCIMB 1802)</name>
    <name type="common">Flectobacillus marinus</name>
    <dbReference type="NCBI Taxonomy" id="880070"/>
    <lineage>
        <taxon>Bacteria</taxon>
        <taxon>Pseudomonadati</taxon>
        <taxon>Bacteroidota</taxon>
        <taxon>Cytophagia</taxon>
        <taxon>Cytophagales</taxon>
        <taxon>Cyclobacteriaceae</taxon>
        <taxon>Cyclobacterium</taxon>
    </lineage>
</organism>
<gene>
    <name evidence="2" type="ordered locus">Cycma_0439</name>
</gene>
<evidence type="ECO:0000313" key="2">
    <source>
        <dbReference type="EMBL" id="AEL24218.1"/>
    </source>
</evidence>
<dbReference type="InterPro" id="IPR026341">
    <property type="entry name" value="T9SS_type_B"/>
</dbReference>
<evidence type="ECO:0000313" key="3">
    <source>
        <dbReference type="Proteomes" id="UP000001635"/>
    </source>
</evidence>
<dbReference type="HOGENOM" id="CLU_302635_0_0_10"/>
<dbReference type="EMBL" id="CP002955">
    <property type="protein sequence ID" value="AEL24218.1"/>
    <property type="molecule type" value="Genomic_DNA"/>
</dbReference>
<accession>G0IVM2</accession>
<dbReference type="Pfam" id="PF18911">
    <property type="entry name" value="PKD_4"/>
    <property type="match status" value="1"/>
</dbReference>
<dbReference type="InterPro" id="IPR022409">
    <property type="entry name" value="PKD/Chitinase_dom"/>
</dbReference>
<dbReference type="InterPro" id="IPR013783">
    <property type="entry name" value="Ig-like_fold"/>
</dbReference>
<dbReference type="Pfam" id="PF13585">
    <property type="entry name" value="CHU_C"/>
    <property type="match status" value="1"/>
</dbReference>
<feature type="domain" description="PKD" evidence="1">
    <location>
        <begin position="830"/>
        <end position="881"/>
    </location>
</feature>